<feature type="binding site" description="axial binding residue" evidence="3">
    <location>
        <position position="382"/>
    </location>
    <ligand>
        <name>heme</name>
        <dbReference type="ChEBI" id="CHEBI:30413"/>
    </ligand>
    <ligandPart>
        <name>Fe</name>
        <dbReference type="ChEBI" id="CHEBI:18248"/>
    </ligandPart>
</feature>
<evidence type="ECO:0000256" key="1">
    <source>
        <dbReference type="ARBA" id="ARBA00001971"/>
    </source>
</evidence>
<evidence type="ECO:0000313" key="6">
    <source>
        <dbReference type="Proteomes" id="UP001150924"/>
    </source>
</evidence>
<comment type="caution">
    <text evidence="5">The sequence shown here is derived from an EMBL/GenBank/DDBJ whole genome shotgun (WGS) entry which is preliminary data.</text>
</comment>
<dbReference type="GO" id="GO:0004497">
    <property type="term" value="F:monooxygenase activity"/>
    <property type="evidence" value="ECO:0007669"/>
    <property type="project" value="UniProtKB-KW"/>
</dbReference>
<keyword evidence="3 4" id="KW-0349">Heme</keyword>
<dbReference type="InterPro" id="IPR017972">
    <property type="entry name" value="Cyt_P450_CS"/>
</dbReference>
<dbReference type="CDD" id="cd11053">
    <property type="entry name" value="CYP110-like"/>
    <property type="match status" value="1"/>
</dbReference>
<dbReference type="SUPFAM" id="SSF48264">
    <property type="entry name" value="Cytochrome P450"/>
    <property type="match status" value="1"/>
</dbReference>
<accession>A0A9X3EU19</accession>
<keyword evidence="3 4" id="KW-0408">Iron</keyword>
<dbReference type="GO" id="GO:0016705">
    <property type="term" value="F:oxidoreductase activity, acting on paired donors, with incorporation or reduction of molecular oxygen"/>
    <property type="evidence" value="ECO:0007669"/>
    <property type="project" value="InterPro"/>
</dbReference>
<dbReference type="PANTHER" id="PTHR24305:SF166">
    <property type="entry name" value="CYTOCHROME P450 12A4, MITOCHONDRIAL-RELATED"/>
    <property type="match status" value="1"/>
</dbReference>
<dbReference type="PRINTS" id="PR00463">
    <property type="entry name" value="EP450I"/>
</dbReference>
<evidence type="ECO:0000256" key="2">
    <source>
        <dbReference type="ARBA" id="ARBA00010617"/>
    </source>
</evidence>
<dbReference type="Gene3D" id="1.10.630.10">
    <property type="entry name" value="Cytochrome P450"/>
    <property type="match status" value="1"/>
</dbReference>
<dbReference type="PROSITE" id="PS00086">
    <property type="entry name" value="CYTOCHROME_P450"/>
    <property type="match status" value="1"/>
</dbReference>
<dbReference type="RefSeq" id="WP_267773159.1">
    <property type="nucleotide sequence ID" value="NZ_JAPNKE010000002.1"/>
</dbReference>
<dbReference type="AlphaFoldDB" id="A0A9X3EU19"/>
<evidence type="ECO:0000313" key="5">
    <source>
        <dbReference type="EMBL" id="MCY1010277.1"/>
    </source>
</evidence>
<dbReference type="Proteomes" id="UP001150924">
    <property type="component" value="Unassembled WGS sequence"/>
</dbReference>
<protein>
    <submittedName>
        <fullName evidence="5">Cytochrome P450</fullName>
    </submittedName>
</protein>
<dbReference type="InterPro" id="IPR002401">
    <property type="entry name" value="Cyt_P450_E_grp-I"/>
</dbReference>
<comment type="cofactor">
    <cofactor evidence="1 3">
        <name>heme</name>
        <dbReference type="ChEBI" id="CHEBI:30413"/>
    </cofactor>
</comment>
<keyword evidence="4" id="KW-0560">Oxidoreductase</keyword>
<dbReference type="GO" id="GO:0005506">
    <property type="term" value="F:iron ion binding"/>
    <property type="evidence" value="ECO:0007669"/>
    <property type="project" value="InterPro"/>
</dbReference>
<keyword evidence="6" id="KW-1185">Reference proteome</keyword>
<sequence length="434" mass="47679">MSRLVPGPRIAPLAAYRFAVDPYGFFAACRRRYGDPFAFDLGGKRLVVTGQPELARVIFTMDPEATRSFGTENLAPVLGRHSLIVVSGERHRRDRKLLTPPFHGARMRSYGAIIREATRRHAAAWRVGEPFVMQGTTQAISLEVIVRAVFGVTDPDRIAEVGAALVGVIDALHPVLLFSRHAQRDLGPLTPWRRFAAAQARASALTRSQIAARRAGPADDILSLMLAVRDEDGRALDDDELVDELHTLLFAGHETTAIALAWAFSWLLRAPTVFARLRAELVALGPDPDYEAVAALPYLDAVCHEVLRLWPILPMAPRTLVRPLQLGPYELPPGTGIAVGTALLHQDPTLYPDPHAFRPERFLGRKVSPFEFTPFGGGHRRCIGAAFALYEMKQALAVLVPEYDLRLVDTTPPRPVRRNLSLGPAGGVHVVRAS</sequence>
<dbReference type="Pfam" id="PF00067">
    <property type="entry name" value="p450"/>
    <property type="match status" value="1"/>
</dbReference>
<reference evidence="5" key="1">
    <citation type="submission" date="2022-11" db="EMBL/GenBank/DDBJ databases">
        <title>Minimal conservation of predation-associated metabolite biosynthetic gene clusters underscores biosynthetic potential of Myxococcota including descriptions for ten novel species: Archangium lansinium sp. nov., Myxococcus landrumus sp. nov., Nannocystis bai.</title>
        <authorList>
            <person name="Ahearne A."/>
            <person name="Stevens C."/>
            <person name="Phillips K."/>
        </authorList>
    </citation>
    <scope>NUCLEOTIDE SEQUENCE</scope>
    <source>
        <strain evidence="5">Na p29</strain>
    </source>
</reference>
<name>A0A9X3EU19_9BACT</name>
<keyword evidence="4" id="KW-0503">Monooxygenase</keyword>
<dbReference type="InterPro" id="IPR036396">
    <property type="entry name" value="Cyt_P450_sf"/>
</dbReference>
<dbReference type="PRINTS" id="PR00385">
    <property type="entry name" value="P450"/>
</dbReference>
<dbReference type="EMBL" id="JAPNKE010000002">
    <property type="protein sequence ID" value="MCY1010277.1"/>
    <property type="molecule type" value="Genomic_DNA"/>
</dbReference>
<proteinExistence type="inferred from homology"/>
<evidence type="ECO:0000256" key="3">
    <source>
        <dbReference type="PIRSR" id="PIRSR602401-1"/>
    </source>
</evidence>
<dbReference type="InterPro" id="IPR050121">
    <property type="entry name" value="Cytochrome_P450_monoxygenase"/>
</dbReference>
<keyword evidence="3 4" id="KW-0479">Metal-binding</keyword>
<gene>
    <name evidence="5" type="ORF">OV079_32860</name>
</gene>
<evidence type="ECO:0000256" key="4">
    <source>
        <dbReference type="RuleBase" id="RU000461"/>
    </source>
</evidence>
<organism evidence="5 6">
    <name type="scientific">Nannocystis pusilla</name>
    <dbReference type="NCBI Taxonomy" id="889268"/>
    <lineage>
        <taxon>Bacteria</taxon>
        <taxon>Pseudomonadati</taxon>
        <taxon>Myxococcota</taxon>
        <taxon>Polyangia</taxon>
        <taxon>Nannocystales</taxon>
        <taxon>Nannocystaceae</taxon>
        <taxon>Nannocystis</taxon>
    </lineage>
</organism>
<dbReference type="GO" id="GO:0020037">
    <property type="term" value="F:heme binding"/>
    <property type="evidence" value="ECO:0007669"/>
    <property type="project" value="InterPro"/>
</dbReference>
<dbReference type="InterPro" id="IPR001128">
    <property type="entry name" value="Cyt_P450"/>
</dbReference>
<dbReference type="PANTHER" id="PTHR24305">
    <property type="entry name" value="CYTOCHROME P450"/>
    <property type="match status" value="1"/>
</dbReference>
<comment type="similarity">
    <text evidence="2 4">Belongs to the cytochrome P450 family.</text>
</comment>